<dbReference type="PANTHER" id="PTHR16305">
    <property type="entry name" value="TESTICULAR SOLUBLE ADENYLYL CYCLASE"/>
    <property type="match status" value="1"/>
</dbReference>
<keyword evidence="2" id="KW-0067">ATP-binding</keyword>
<evidence type="ECO:0000256" key="2">
    <source>
        <dbReference type="ARBA" id="ARBA00022840"/>
    </source>
</evidence>
<feature type="compositionally biased region" description="Basic and acidic residues" evidence="3">
    <location>
        <begin position="1"/>
        <end position="11"/>
    </location>
</feature>
<organism evidence="4">
    <name type="scientific">Tetraselmis sp. GSL018</name>
    <dbReference type="NCBI Taxonomy" id="582737"/>
    <lineage>
        <taxon>Eukaryota</taxon>
        <taxon>Viridiplantae</taxon>
        <taxon>Chlorophyta</taxon>
        <taxon>core chlorophytes</taxon>
        <taxon>Chlorodendrophyceae</taxon>
        <taxon>Chlorodendrales</taxon>
        <taxon>Chlorodendraceae</taxon>
        <taxon>Tetraselmis</taxon>
    </lineage>
</organism>
<dbReference type="GO" id="GO:0005524">
    <property type="term" value="F:ATP binding"/>
    <property type="evidence" value="ECO:0007669"/>
    <property type="project" value="UniProtKB-KW"/>
</dbReference>
<feature type="compositionally biased region" description="Low complexity" evidence="3">
    <location>
        <begin position="636"/>
        <end position="651"/>
    </location>
</feature>
<reference evidence="4" key="1">
    <citation type="submission" date="2014-05" db="EMBL/GenBank/DDBJ databases">
        <title>The transcriptome of the halophilic microalga Tetraselmis sp. GSL018 isolated from the Great Salt Lake, Utah.</title>
        <authorList>
            <person name="Jinkerson R.E."/>
            <person name="D'Adamo S."/>
            <person name="Posewitz M.C."/>
        </authorList>
    </citation>
    <scope>NUCLEOTIDE SEQUENCE</scope>
    <source>
        <strain evidence="4">GSL018</strain>
    </source>
</reference>
<evidence type="ECO:0000313" key="4">
    <source>
        <dbReference type="EMBL" id="JAC60608.1"/>
    </source>
</evidence>
<evidence type="ECO:0000256" key="3">
    <source>
        <dbReference type="SAM" id="MobiDB-lite"/>
    </source>
</evidence>
<keyword evidence="1" id="KW-0547">Nucleotide-binding</keyword>
<sequence>MDDRAIEREPPPSEGALPLAGRDRTKDPSTLKPPSMDAIVKTHIDQMPPTLSVILRCASIFGVTFNLGHLQRLVPATVAGTTEVLRLHLWQLVSLQMLESIDDKWWKFSQALYQQVVYNMILQSHRRQLHIQAIKILEEAVNERKANLLHTTQDLEFDFDTFAEEQMVFHWVKVIEGSVNMPLGGRTISESDLVSAGKAVATLAARHMTAGNVSEALRCQWEFQSLMQSLDRSSCTATHQTIIEISNRTAKTIQGLGQESSALPTGELDARFEELNRFKTGLLGNRTTLDSQLPEPGDTAENSPATENGTVAGKDLEAYALEFQTDMNISRSSFMQATTMFRTSSNMLARVKMGSFLCFSGILTNRFTEVADLSEEAFRVMLETSRPEQDKVLGFSPAGMIVSGWILSNLMIGNIDHSSAIDAFWEEVRAVDGLQRFQIFGVIWCYESIWEPQSSSRVGQWLDRVLQLFERLAGEEILAASKLLYELGEARKHSPQLESGFHSQTSREADRNAGSPSIDVHVKWLQHVSSAITSTSSFFWKLEVLGIMRYCVHEGTKVLFAPLRPGGKAMRCERVYVGHLGLQHLSAATSAARGSMLGTWGCSTCRQQRAACRDACNNGRKRGSAPTGLSRSQHLSSGARRCSCGSSGDSGSATCYWRLTLVRASRARAPMLKVPAAHMLRPTSAERF</sequence>
<dbReference type="GO" id="GO:0004016">
    <property type="term" value="F:adenylate cyclase activity"/>
    <property type="evidence" value="ECO:0007669"/>
    <property type="project" value="TreeGrafter"/>
</dbReference>
<protein>
    <submittedName>
        <fullName evidence="4">Uncharacterized protein</fullName>
    </submittedName>
</protein>
<dbReference type="AlphaFoldDB" id="A0A061QLP4"/>
<evidence type="ECO:0000256" key="1">
    <source>
        <dbReference type="ARBA" id="ARBA00022741"/>
    </source>
</evidence>
<proteinExistence type="predicted"/>
<feature type="region of interest" description="Disordered" evidence="3">
    <location>
        <begin position="1"/>
        <end position="35"/>
    </location>
</feature>
<gene>
    <name evidence="4" type="ORF">TSPGSL018_28532</name>
</gene>
<dbReference type="EMBL" id="GBEZ01026616">
    <property type="protein sequence ID" value="JAC60608.1"/>
    <property type="molecule type" value="Transcribed_RNA"/>
</dbReference>
<feature type="compositionally biased region" description="Polar residues" evidence="3">
    <location>
        <begin position="300"/>
        <end position="309"/>
    </location>
</feature>
<accession>A0A061QLP4</accession>
<feature type="region of interest" description="Disordered" evidence="3">
    <location>
        <begin position="619"/>
        <end position="651"/>
    </location>
</feature>
<dbReference type="GO" id="GO:0005737">
    <property type="term" value="C:cytoplasm"/>
    <property type="evidence" value="ECO:0007669"/>
    <property type="project" value="TreeGrafter"/>
</dbReference>
<name>A0A061QLP4_9CHLO</name>
<feature type="region of interest" description="Disordered" evidence="3">
    <location>
        <begin position="286"/>
        <end position="309"/>
    </location>
</feature>
<dbReference type="PANTHER" id="PTHR16305:SF28">
    <property type="entry name" value="GUANYLATE CYCLASE DOMAIN-CONTAINING PROTEIN"/>
    <property type="match status" value="1"/>
</dbReference>